<dbReference type="AlphaFoldDB" id="A0A370QAR8"/>
<dbReference type="RefSeq" id="WP_147278534.1">
    <property type="nucleotide sequence ID" value="NZ_QRAO01000003.1"/>
</dbReference>
<evidence type="ECO:0000256" key="1">
    <source>
        <dbReference type="SAM" id="MobiDB-lite"/>
    </source>
</evidence>
<dbReference type="EMBL" id="QRAO01000003">
    <property type="protein sequence ID" value="RDK85379.1"/>
    <property type="molecule type" value="Genomic_DNA"/>
</dbReference>
<name>A0A370QAR8_9FLAO</name>
<feature type="compositionally biased region" description="Basic and acidic residues" evidence="1">
    <location>
        <begin position="96"/>
        <end position="125"/>
    </location>
</feature>
<dbReference type="Proteomes" id="UP000255317">
    <property type="component" value="Unassembled WGS sequence"/>
</dbReference>
<accession>A0A370QAR8</accession>
<comment type="caution">
    <text evidence="3">The sequence shown here is derived from an EMBL/GenBank/DDBJ whole genome shotgun (WGS) entry which is preliminary data.</text>
</comment>
<reference evidence="3 4" key="1">
    <citation type="submission" date="2018-07" db="EMBL/GenBank/DDBJ databases">
        <title>Genomic Encyclopedia of Type Strains, Phase IV (KMG-IV): sequencing the most valuable type-strain genomes for metagenomic binning, comparative biology and taxonomic classification.</title>
        <authorList>
            <person name="Goeker M."/>
        </authorList>
    </citation>
    <scope>NUCLEOTIDE SEQUENCE [LARGE SCALE GENOMIC DNA]</scope>
    <source>
        <strain evidence="3 4">DSM 101478</strain>
    </source>
</reference>
<keyword evidence="2" id="KW-0732">Signal</keyword>
<feature type="signal peptide" evidence="2">
    <location>
        <begin position="1"/>
        <end position="21"/>
    </location>
</feature>
<protein>
    <submittedName>
        <fullName evidence="3">Uncharacterized protein</fullName>
    </submittedName>
</protein>
<keyword evidence="4" id="KW-1185">Reference proteome</keyword>
<feature type="chain" id="PRO_5016705784" evidence="2">
    <location>
        <begin position="22"/>
        <end position="134"/>
    </location>
</feature>
<feature type="region of interest" description="Disordered" evidence="1">
    <location>
        <begin position="96"/>
        <end position="134"/>
    </location>
</feature>
<evidence type="ECO:0000313" key="4">
    <source>
        <dbReference type="Proteomes" id="UP000255317"/>
    </source>
</evidence>
<gene>
    <name evidence="3" type="ORF">C8D94_103204</name>
</gene>
<evidence type="ECO:0000313" key="3">
    <source>
        <dbReference type="EMBL" id="RDK85379.1"/>
    </source>
</evidence>
<sequence length="134" mass="15192">MMKHFTLTLTALLFSTYGLYAQETISADKANATETTVGAKTDADVASKTLTKDEEAEAAIAKMKEDRAAKIEKKRQALIERAKKQGLVTKEISEKDKLKRQKQIEKQRKAYNSRKEKLQKEKEEKEVEENEGGN</sequence>
<proteinExistence type="predicted"/>
<organism evidence="3 4">
    <name type="scientific">Marinirhabdus gelatinilytica</name>
    <dbReference type="NCBI Taxonomy" id="1703343"/>
    <lineage>
        <taxon>Bacteria</taxon>
        <taxon>Pseudomonadati</taxon>
        <taxon>Bacteroidota</taxon>
        <taxon>Flavobacteriia</taxon>
        <taxon>Flavobacteriales</taxon>
        <taxon>Flavobacteriaceae</taxon>
    </lineage>
</organism>
<evidence type="ECO:0000256" key="2">
    <source>
        <dbReference type="SAM" id="SignalP"/>
    </source>
</evidence>